<keyword evidence="4" id="KW-0547">Nucleotide-binding</keyword>
<evidence type="ECO:0000256" key="2">
    <source>
        <dbReference type="ARBA" id="ARBA00005752"/>
    </source>
</evidence>
<dbReference type="KEGG" id="nwa:Nwat_1762"/>
<comment type="similarity">
    <text evidence="2">Belongs to the asparagine synthetase family.</text>
</comment>
<dbReference type="AlphaFoldDB" id="D8K6U9"/>
<dbReference type="Pfam" id="PF13537">
    <property type="entry name" value="GATase_7"/>
    <property type="match status" value="1"/>
</dbReference>
<dbReference type="PANTHER" id="PTHR43284">
    <property type="entry name" value="ASPARAGINE SYNTHETASE (GLUTAMINE-HYDROLYZING)"/>
    <property type="match status" value="1"/>
</dbReference>
<dbReference type="eggNOG" id="COG0367">
    <property type="taxonomic scope" value="Bacteria"/>
</dbReference>
<dbReference type="InterPro" id="IPR017932">
    <property type="entry name" value="GATase_2_dom"/>
</dbReference>
<evidence type="ECO:0000313" key="11">
    <source>
        <dbReference type="Proteomes" id="UP000000393"/>
    </source>
</evidence>
<dbReference type="OrthoDB" id="9763290at2"/>
<dbReference type="Gene3D" id="3.40.50.620">
    <property type="entry name" value="HUPs"/>
    <property type="match status" value="1"/>
</dbReference>
<evidence type="ECO:0000256" key="3">
    <source>
        <dbReference type="ARBA" id="ARBA00012737"/>
    </source>
</evidence>
<dbReference type="InterPro" id="IPR051786">
    <property type="entry name" value="ASN_synthetase/amidase"/>
</dbReference>
<proteinExistence type="inferred from homology"/>
<evidence type="ECO:0000256" key="5">
    <source>
        <dbReference type="ARBA" id="ARBA00022840"/>
    </source>
</evidence>
<dbReference type="EC" id="6.3.5.4" evidence="3"/>
<evidence type="ECO:0000259" key="9">
    <source>
        <dbReference type="Pfam" id="PF13537"/>
    </source>
</evidence>
<evidence type="ECO:0000313" key="10">
    <source>
        <dbReference type="EMBL" id="ADJ28626.1"/>
    </source>
</evidence>
<dbReference type="SUPFAM" id="SSF56235">
    <property type="entry name" value="N-terminal nucleophile aminohydrolases (Ntn hydrolases)"/>
    <property type="match status" value="1"/>
</dbReference>
<dbReference type="PANTHER" id="PTHR43284:SF1">
    <property type="entry name" value="ASPARAGINE SYNTHETASE"/>
    <property type="match status" value="1"/>
</dbReference>
<comment type="pathway">
    <text evidence="1">Amino-acid biosynthesis; L-asparagine biosynthesis; L-asparagine from L-aspartate (L-Gln route): step 1/1.</text>
</comment>
<protein>
    <recommendedName>
        <fullName evidence="3">asparagine synthase (glutamine-hydrolyzing)</fullName>
        <ecNumber evidence="3">6.3.5.4</ecNumber>
    </recommendedName>
</protein>
<dbReference type="Pfam" id="PF00733">
    <property type="entry name" value="Asn_synthase"/>
    <property type="match status" value="1"/>
</dbReference>
<feature type="site" description="Important for beta-aspartyl-AMP intermediate formation" evidence="7">
    <location>
        <position position="345"/>
    </location>
</feature>
<evidence type="ECO:0000259" key="8">
    <source>
        <dbReference type="Pfam" id="PF00733"/>
    </source>
</evidence>
<dbReference type="Gene3D" id="3.60.20.10">
    <property type="entry name" value="Glutamine Phosphoribosylpyrophosphate, subunit 1, domain 1"/>
    <property type="match status" value="1"/>
</dbReference>
<keyword evidence="10" id="KW-0436">Ligase</keyword>
<dbReference type="GO" id="GO:0006529">
    <property type="term" value="P:asparagine biosynthetic process"/>
    <property type="evidence" value="ECO:0007669"/>
    <property type="project" value="InterPro"/>
</dbReference>
<dbReference type="InterPro" id="IPR014729">
    <property type="entry name" value="Rossmann-like_a/b/a_fold"/>
</dbReference>
<feature type="domain" description="Asparagine synthetase" evidence="8">
    <location>
        <begin position="222"/>
        <end position="603"/>
    </location>
</feature>
<evidence type="ECO:0000256" key="4">
    <source>
        <dbReference type="ARBA" id="ARBA00022741"/>
    </source>
</evidence>
<dbReference type="GO" id="GO:0005829">
    <property type="term" value="C:cytosol"/>
    <property type="evidence" value="ECO:0007669"/>
    <property type="project" value="TreeGrafter"/>
</dbReference>
<reference evidence="10 11" key="1">
    <citation type="submission" date="2010-06" db="EMBL/GenBank/DDBJ databases">
        <title>Complete sequence of chromosome of Nitrosococcus watsoni C-113.</title>
        <authorList>
            <consortium name="US DOE Joint Genome Institute"/>
            <person name="Lucas S."/>
            <person name="Copeland A."/>
            <person name="Lapidus A."/>
            <person name="Cheng J.-F."/>
            <person name="Bruce D."/>
            <person name="Goodwin L."/>
            <person name="Pitluck S."/>
            <person name="Malfatti S.A."/>
            <person name="Chain P.S.G."/>
            <person name="Land M."/>
            <person name="Hauser L."/>
            <person name="Kyrpides N."/>
            <person name="Ivanova N."/>
            <person name="Cambell M.A."/>
            <person name="Heidelberg J.F."/>
            <person name="Klotz M.G."/>
            <person name="Woyke T."/>
        </authorList>
    </citation>
    <scope>NUCLEOTIDE SEQUENCE [LARGE SCALE GENOMIC DNA]</scope>
    <source>
        <strain evidence="10 11">C-113</strain>
    </source>
</reference>
<evidence type="ECO:0000256" key="7">
    <source>
        <dbReference type="PIRSR" id="PIRSR001589-3"/>
    </source>
</evidence>
<dbReference type="EMBL" id="CP002086">
    <property type="protein sequence ID" value="ADJ28626.1"/>
    <property type="molecule type" value="Genomic_DNA"/>
</dbReference>
<keyword evidence="5" id="KW-0067">ATP-binding</keyword>
<dbReference type="Proteomes" id="UP000000393">
    <property type="component" value="Chromosome"/>
</dbReference>
<dbReference type="GO" id="GO:0005524">
    <property type="term" value="F:ATP binding"/>
    <property type="evidence" value="ECO:0007669"/>
    <property type="project" value="UniProtKB-KW"/>
</dbReference>
<gene>
    <name evidence="10" type="ordered locus">Nwat_1762</name>
</gene>
<organism evidence="10 11">
    <name type="scientific">Nitrosococcus watsoni (strain C-113)</name>
    <dbReference type="NCBI Taxonomy" id="105559"/>
    <lineage>
        <taxon>Bacteria</taxon>
        <taxon>Pseudomonadati</taxon>
        <taxon>Pseudomonadota</taxon>
        <taxon>Gammaproteobacteria</taxon>
        <taxon>Chromatiales</taxon>
        <taxon>Chromatiaceae</taxon>
        <taxon>Nitrosococcus</taxon>
    </lineage>
</organism>
<comment type="catalytic activity">
    <reaction evidence="6">
        <text>L-aspartate + L-glutamine + ATP + H2O = L-asparagine + L-glutamate + AMP + diphosphate + H(+)</text>
        <dbReference type="Rhea" id="RHEA:12228"/>
        <dbReference type="ChEBI" id="CHEBI:15377"/>
        <dbReference type="ChEBI" id="CHEBI:15378"/>
        <dbReference type="ChEBI" id="CHEBI:29985"/>
        <dbReference type="ChEBI" id="CHEBI:29991"/>
        <dbReference type="ChEBI" id="CHEBI:30616"/>
        <dbReference type="ChEBI" id="CHEBI:33019"/>
        <dbReference type="ChEBI" id="CHEBI:58048"/>
        <dbReference type="ChEBI" id="CHEBI:58359"/>
        <dbReference type="ChEBI" id="CHEBI:456215"/>
        <dbReference type="EC" id="6.3.5.4"/>
    </reaction>
</comment>
<dbReference type="HOGENOM" id="CLU_014658_3_1_6"/>
<dbReference type="STRING" id="105559.Nwat_1762"/>
<dbReference type="PIRSF" id="PIRSF001589">
    <property type="entry name" value="Asn_synthetase_glu-h"/>
    <property type="match status" value="1"/>
</dbReference>
<accession>D8K6U9</accession>
<dbReference type="InterPro" id="IPR006426">
    <property type="entry name" value="Asn_synth_AEB"/>
</dbReference>
<feature type="domain" description="Glutamine amidotransferase type-2" evidence="9">
    <location>
        <begin position="77"/>
        <end position="147"/>
    </location>
</feature>
<name>D8K6U9_NITWC</name>
<dbReference type="CDD" id="cd01991">
    <property type="entry name" value="Asn_synthase_B_C"/>
    <property type="match status" value="1"/>
</dbReference>
<dbReference type="RefSeq" id="WP_013220718.1">
    <property type="nucleotide sequence ID" value="NC_014315.1"/>
</dbReference>
<keyword evidence="11" id="KW-1185">Reference proteome</keyword>
<dbReference type="SUPFAM" id="SSF52402">
    <property type="entry name" value="Adenine nucleotide alpha hydrolases-like"/>
    <property type="match status" value="1"/>
</dbReference>
<dbReference type="GO" id="GO:0004066">
    <property type="term" value="F:asparagine synthase (glutamine-hydrolyzing) activity"/>
    <property type="evidence" value="ECO:0007669"/>
    <property type="project" value="UniProtKB-EC"/>
</dbReference>
<evidence type="ECO:0000256" key="1">
    <source>
        <dbReference type="ARBA" id="ARBA00005187"/>
    </source>
</evidence>
<evidence type="ECO:0000256" key="6">
    <source>
        <dbReference type="ARBA" id="ARBA00048741"/>
    </source>
</evidence>
<dbReference type="InterPro" id="IPR001962">
    <property type="entry name" value="Asn_synthase"/>
</dbReference>
<sequence length="607" mass="68206">MMGLCGLANFSARELRDKKVLREMSKRLQLPRELDIVSMERVACAAPDQKLGLLPDGLVAAIIGQPWWSDPELEHIAREQGEGDALGEAYRRYGTELLQRLHGAFAIAILDSRSGRAFAAVDRIGQEPLYYMAAKGGFVFGSSADSVRAHPSIDPSLSSQGIYNYIYSHMVPGPGTIYSGLHKLPGGCYVEYDGKQTCMRDYWEPPFDETNNVRLDVLGEQMRSLILQSVKRLTKGRTVGAFLSGGLDSSTLAGMLAELRPGNANTYSIGFSASGYDEMGYARTAARHFGTQQHEYYVTPEDVCAIVPEIARVYDEPFGNSSAVGVYYCAKLAANNGMEYLLAGDGGDELFAGNARYAKQQIFKYYGMVPLVLRSRLLEPLLFRLPAAVGVVRKAQSYVRQAMTPLPDRLEAYNFLQREGAQEMFQADFLATLVPEEPLLLQQKRYAKPQNASALNRMMYLDWQQTLADNDLRKVGRMCALAGVEVVYPLLDDPLIEFSCTVPSSLKLKGRRLRHFYKEAMADFLPLEIIRKEKHGFGLPFGLWMAEHVPLQELAYESILTLKKRPYFRPEFLDRAIELHRSEHTAYYGDLIWILMMLELWLQAHGH</sequence>
<dbReference type="InterPro" id="IPR029055">
    <property type="entry name" value="Ntn_hydrolases_N"/>
</dbReference>